<proteinExistence type="predicted"/>
<evidence type="ECO:0000313" key="2">
    <source>
        <dbReference type="Proteomes" id="UP000008370"/>
    </source>
</evidence>
<dbReference type="Proteomes" id="UP000008370">
    <property type="component" value="Unassembled WGS sequence"/>
</dbReference>
<dbReference type="AlphaFoldDB" id="K5WD37"/>
<keyword evidence="2" id="KW-1185">Reference proteome</keyword>
<protein>
    <submittedName>
        <fullName evidence="1">Uncharacterized protein</fullName>
    </submittedName>
</protein>
<dbReference type="GeneID" id="18914427"/>
<dbReference type="HOGENOM" id="CLU_2292653_0_0_1"/>
<evidence type="ECO:0000313" key="1">
    <source>
        <dbReference type="EMBL" id="EKM61848.1"/>
    </source>
</evidence>
<reference evidence="1 2" key="1">
    <citation type="journal article" date="2012" name="BMC Genomics">
        <title>Comparative genomics of the white-rot fungi, Phanerochaete carnosa and P. chrysosporium, to elucidate the genetic basis of the distinct wood types they colonize.</title>
        <authorList>
            <person name="Suzuki H."/>
            <person name="MacDonald J."/>
            <person name="Syed K."/>
            <person name="Salamov A."/>
            <person name="Hori C."/>
            <person name="Aerts A."/>
            <person name="Henrissat B."/>
            <person name="Wiebenga A."/>
            <person name="vanKuyk P.A."/>
            <person name="Barry K."/>
            <person name="Lindquist E."/>
            <person name="LaButti K."/>
            <person name="Lapidus A."/>
            <person name="Lucas S."/>
            <person name="Coutinho P."/>
            <person name="Gong Y."/>
            <person name="Samejima M."/>
            <person name="Mahadevan R."/>
            <person name="Abou-Zaid M."/>
            <person name="de Vries R.P."/>
            <person name="Igarashi K."/>
            <person name="Yadav J.S."/>
            <person name="Grigoriev I.V."/>
            <person name="Master E.R."/>
        </authorList>
    </citation>
    <scope>NUCLEOTIDE SEQUENCE [LARGE SCALE GENOMIC DNA]</scope>
    <source>
        <strain evidence="1 2">HHB-10118-sp</strain>
    </source>
</reference>
<name>K5WD37_PHACS</name>
<organism evidence="1 2">
    <name type="scientific">Phanerochaete carnosa (strain HHB-10118-sp)</name>
    <name type="common">White-rot fungus</name>
    <name type="synonym">Peniophora carnosa</name>
    <dbReference type="NCBI Taxonomy" id="650164"/>
    <lineage>
        <taxon>Eukaryota</taxon>
        <taxon>Fungi</taxon>
        <taxon>Dikarya</taxon>
        <taxon>Basidiomycota</taxon>
        <taxon>Agaricomycotina</taxon>
        <taxon>Agaricomycetes</taxon>
        <taxon>Polyporales</taxon>
        <taxon>Phanerochaetaceae</taxon>
        <taxon>Phanerochaete</taxon>
    </lineage>
</organism>
<dbReference type="RefSeq" id="XP_007391241.1">
    <property type="nucleotide sequence ID" value="XM_007391179.1"/>
</dbReference>
<accession>K5WD37</accession>
<sequence length="101" mass="11291">MYALLVGRGSEVEAGMSHINYDRPIPPSLIHSQLELEFGVTIDTTPLSVSDLHRLCTDATSEELAYIDRALDKSIDRPAKERLELKEFLKSNSPTPYLISC</sequence>
<dbReference type="InParanoid" id="K5WD37"/>
<dbReference type="KEGG" id="pco:PHACADRAFT_248735"/>
<dbReference type="EMBL" id="JH930468">
    <property type="protein sequence ID" value="EKM61848.1"/>
    <property type="molecule type" value="Genomic_DNA"/>
</dbReference>
<gene>
    <name evidence="1" type="ORF">PHACADRAFT_248735</name>
</gene>